<comment type="caution">
    <text evidence="1">The sequence shown here is derived from an EMBL/GenBank/DDBJ whole genome shotgun (WGS) entry which is preliminary data.</text>
</comment>
<evidence type="ECO:0000313" key="2">
    <source>
        <dbReference type="Proteomes" id="UP001156641"/>
    </source>
</evidence>
<sequence>MELSNQRRVSWTPPGRPDWVAKINAEGKHLDIKSIVPLDARSLIASAAANTGLSDFGSDDWREPFELVCRGLDDEAELNLMGRIMTRSDMLMLLEGRLQVEEAYRRHPEIEDEEIIAPILITGQGRTGTSAMINLLAADPDNAVMRTWQAMFPGLPPAHEGEDPRIAIADARMRMWSRVTPEMDAIHEWTAEVPTESIHVYCLSFQMPSWQNIYGQSPSHTAYMASRSKVNAVAYEKRVLKLQQWRQPKRQWVLKSPDALNYMPDVLQVYPDIQLVWMHRDPIVALASAVNMVGTLAWARSDRIIPAGTFGAVADPVSSSQMLARPIDWIEAGIIPKNRLHSTQYDDFINDPLSVVRGIYQFAGREISAAGLQGMQAYIGRHPRTSRPAHRYATGEADMIAAERKAFQRYQDYFNVPSEI</sequence>
<dbReference type="PANTHER" id="PTHR36451">
    <property type="entry name" value="PAPS-DEPENDENT SULFOTRANSFERASE STF3"/>
    <property type="match status" value="1"/>
</dbReference>
<dbReference type="Gene3D" id="3.40.50.300">
    <property type="entry name" value="P-loop containing nucleotide triphosphate hydrolases"/>
    <property type="match status" value="1"/>
</dbReference>
<accession>A0ABQ6A973</accession>
<dbReference type="RefSeq" id="WP_284259302.1">
    <property type="nucleotide sequence ID" value="NZ_BSOS01000090.1"/>
</dbReference>
<gene>
    <name evidence="1" type="ORF">GCM10010909_31370</name>
</gene>
<organism evidence="1 2">
    <name type="scientific">Acidocella aquatica</name>
    <dbReference type="NCBI Taxonomy" id="1922313"/>
    <lineage>
        <taxon>Bacteria</taxon>
        <taxon>Pseudomonadati</taxon>
        <taxon>Pseudomonadota</taxon>
        <taxon>Alphaproteobacteria</taxon>
        <taxon>Acetobacterales</taxon>
        <taxon>Acidocellaceae</taxon>
        <taxon>Acidocella</taxon>
    </lineage>
</organism>
<reference evidence="2" key="1">
    <citation type="journal article" date="2019" name="Int. J. Syst. Evol. Microbiol.">
        <title>The Global Catalogue of Microorganisms (GCM) 10K type strain sequencing project: providing services to taxonomists for standard genome sequencing and annotation.</title>
        <authorList>
            <consortium name="The Broad Institute Genomics Platform"/>
            <consortium name="The Broad Institute Genome Sequencing Center for Infectious Disease"/>
            <person name="Wu L."/>
            <person name="Ma J."/>
        </authorList>
    </citation>
    <scope>NUCLEOTIDE SEQUENCE [LARGE SCALE GENOMIC DNA]</scope>
    <source>
        <strain evidence="2">NBRC 112502</strain>
    </source>
</reference>
<dbReference type="SUPFAM" id="SSF52540">
    <property type="entry name" value="P-loop containing nucleoside triphosphate hydrolases"/>
    <property type="match status" value="1"/>
</dbReference>
<dbReference type="PANTHER" id="PTHR36451:SF1">
    <property type="entry name" value="OMEGA-HYDROXY-BETA-DIHYDROMENAQUINONE-9 SULFOTRANSFERASE STF3"/>
    <property type="match status" value="1"/>
</dbReference>
<dbReference type="Pfam" id="PF13469">
    <property type="entry name" value="Sulfotransfer_3"/>
    <property type="match status" value="1"/>
</dbReference>
<dbReference type="EMBL" id="BSOS01000090">
    <property type="protein sequence ID" value="GLR68456.1"/>
    <property type="molecule type" value="Genomic_DNA"/>
</dbReference>
<evidence type="ECO:0000313" key="1">
    <source>
        <dbReference type="EMBL" id="GLR68456.1"/>
    </source>
</evidence>
<keyword evidence="2" id="KW-1185">Reference proteome</keyword>
<proteinExistence type="predicted"/>
<dbReference type="InterPro" id="IPR052736">
    <property type="entry name" value="Stf3_sulfotransferase"/>
</dbReference>
<dbReference type="InterPro" id="IPR027417">
    <property type="entry name" value="P-loop_NTPase"/>
</dbReference>
<protein>
    <submittedName>
        <fullName evidence="1">Sulfotransferase</fullName>
    </submittedName>
</protein>
<name>A0ABQ6A973_9PROT</name>
<dbReference type="Proteomes" id="UP001156641">
    <property type="component" value="Unassembled WGS sequence"/>
</dbReference>